<dbReference type="GO" id="GO:1902388">
    <property type="term" value="F:ceramide 1-phosphate transfer activity"/>
    <property type="evidence" value="ECO:0007669"/>
    <property type="project" value="TreeGrafter"/>
</dbReference>
<dbReference type="Pfam" id="PF08718">
    <property type="entry name" value="GLTP"/>
    <property type="match status" value="1"/>
</dbReference>
<dbReference type="GO" id="GO:0005829">
    <property type="term" value="C:cytosol"/>
    <property type="evidence" value="ECO:0007669"/>
    <property type="project" value="TreeGrafter"/>
</dbReference>
<dbReference type="InterPro" id="IPR036497">
    <property type="entry name" value="GLTP_sf"/>
</dbReference>
<evidence type="ECO:0000313" key="3">
    <source>
        <dbReference type="EMBL" id="KAB0794859.1"/>
    </source>
</evidence>
<gene>
    <name evidence="3" type="ORF">PPYR_11698</name>
</gene>
<organism evidence="3 4">
    <name type="scientific">Photinus pyralis</name>
    <name type="common">Common eastern firefly</name>
    <name type="synonym">Lampyris pyralis</name>
    <dbReference type="NCBI Taxonomy" id="7054"/>
    <lineage>
        <taxon>Eukaryota</taxon>
        <taxon>Metazoa</taxon>
        <taxon>Ecdysozoa</taxon>
        <taxon>Arthropoda</taxon>
        <taxon>Hexapoda</taxon>
        <taxon>Insecta</taxon>
        <taxon>Pterygota</taxon>
        <taxon>Neoptera</taxon>
        <taxon>Endopterygota</taxon>
        <taxon>Coleoptera</taxon>
        <taxon>Polyphaga</taxon>
        <taxon>Elateriformia</taxon>
        <taxon>Elateroidea</taxon>
        <taxon>Lampyridae</taxon>
        <taxon>Lampyrinae</taxon>
        <taxon>Photinus</taxon>
    </lineage>
</organism>
<comment type="caution">
    <text evidence="3">The sequence shown here is derived from an EMBL/GenBank/DDBJ whole genome shotgun (WGS) entry which is preliminary data.</text>
</comment>
<keyword evidence="1" id="KW-0813">Transport</keyword>
<dbReference type="AlphaFoldDB" id="A0A5N4AC38"/>
<keyword evidence="4" id="KW-1185">Reference proteome</keyword>
<name>A0A5N4AC38_PHOPY</name>
<dbReference type="PANTHER" id="PTHR10219:SF25">
    <property type="entry name" value="PLECKSTRIN HOMOLOGY DOMAIN-CONTAINING FAMILY A MEMBER 8"/>
    <property type="match status" value="1"/>
</dbReference>
<dbReference type="FunCoup" id="A0A5N4AC38">
    <property type="interactions" value="1089"/>
</dbReference>
<evidence type="ECO:0000256" key="1">
    <source>
        <dbReference type="ARBA" id="ARBA00022448"/>
    </source>
</evidence>
<dbReference type="Gene3D" id="1.10.3520.10">
    <property type="entry name" value="Glycolipid transfer protein"/>
    <property type="match status" value="1"/>
</dbReference>
<sequence length="213" mass="25707">MEYFGMDTYFRVFQRPFPHQTLFKIKTIDFIIPCRDFVHLLHEISMVFTLPRVTMQNHLEKVIDRYNENQDKFKFLEEMILTEQTDDNSPLITALLQLRRHLQFFLEYFEGICNDELLQEDTSIIAKFAYSNTLEPTHGWFLKLCYNLMICLFPKRTQFINKLGFSKENMQEFVLEDMHEFTFNLRCCANYLQHIYLVNGLEVLPRKKKMKIS</sequence>
<accession>A0A5N4AC38</accession>
<dbReference type="InParanoid" id="A0A5N4AC38"/>
<reference evidence="3 4" key="1">
    <citation type="journal article" date="2018" name="Elife">
        <title>Firefly genomes illuminate parallel origins of bioluminescence in beetles.</title>
        <authorList>
            <person name="Fallon T.R."/>
            <person name="Lower S.E."/>
            <person name="Chang C.H."/>
            <person name="Bessho-Uehara M."/>
            <person name="Martin G.J."/>
            <person name="Bewick A.J."/>
            <person name="Behringer M."/>
            <person name="Debat H.J."/>
            <person name="Wong I."/>
            <person name="Day J.C."/>
            <person name="Suvorov A."/>
            <person name="Silva C.J."/>
            <person name="Stanger-Hall K.F."/>
            <person name="Hall D.W."/>
            <person name="Schmitz R.J."/>
            <person name="Nelson D.R."/>
            <person name="Lewis S.M."/>
            <person name="Shigenobu S."/>
            <person name="Bybee S.M."/>
            <person name="Larracuente A.M."/>
            <person name="Oba Y."/>
            <person name="Weng J.K."/>
        </authorList>
    </citation>
    <scope>NUCLEOTIDE SEQUENCE [LARGE SCALE GENOMIC DNA]</scope>
    <source>
        <strain evidence="3">1611_PpyrPB1</strain>
        <tissue evidence="3">Whole body</tissue>
    </source>
</reference>
<dbReference type="GO" id="GO:1902387">
    <property type="term" value="F:ceramide 1-phosphate binding"/>
    <property type="evidence" value="ECO:0007669"/>
    <property type="project" value="TreeGrafter"/>
</dbReference>
<protein>
    <recommendedName>
        <fullName evidence="2">Glycolipid transfer protein domain-containing protein</fullName>
    </recommendedName>
</protein>
<evidence type="ECO:0000313" key="4">
    <source>
        <dbReference type="Proteomes" id="UP000327044"/>
    </source>
</evidence>
<proteinExistence type="predicted"/>
<dbReference type="EMBL" id="VVIM01000008">
    <property type="protein sequence ID" value="KAB0794859.1"/>
    <property type="molecule type" value="Genomic_DNA"/>
</dbReference>
<feature type="domain" description="Glycolipid transfer protein" evidence="2">
    <location>
        <begin position="25"/>
        <end position="164"/>
    </location>
</feature>
<dbReference type="PANTHER" id="PTHR10219">
    <property type="entry name" value="GLYCOLIPID TRANSFER PROTEIN-RELATED"/>
    <property type="match status" value="1"/>
</dbReference>
<dbReference type="Proteomes" id="UP000327044">
    <property type="component" value="Unassembled WGS sequence"/>
</dbReference>
<evidence type="ECO:0000259" key="2">
    <source>
        <dbReference type="Pfam" id="PF08718"/>
    </source>
</evidence>
<dbReference type="GO" id="GO:0016020">
    <property type="term" value="C:membrane"/>
    <property type="evidence" value="ECO:0007669"/>
    <property type="project" value="TreeGrafter"/>
</dbReference>
<dbReference type="SUPFAM" id="SSF110004">
    <property type="entry name" value="Glycolipid transfer protein, GLTP"/>
    <property type="match status" value="1"/>
</dbReference>
<dbReference type="InterPro" id="IPR014830">
    <property type="entry name" value="Glycolipid_transfer_prot_dom"/>
</dbReference>